<evidence type="ECO:0008006" key="4">
    <source>
        <dbReference type="Google" id="ProtNLM"/>
    </source>
</evidence>
<evidence type="ECO:0000313" key="3">
    <source>
        <dbReference type="Proteomes" id="UP000234950"/>
    </source>
</evidence>
<dbReference type="Proteomes" id="UP000234950">
    <property type="component" value="Unassembled WGS sequence"/>
</dbReference>
<dbReference type="OrthoDB" id="2352834at2"/>
<keyword evidence="1" id="KW-0472">Membrane</keyword>
<feature type="transmembrane region" description="Helical" evidence="1">
    <location>
        <begin position="7"/>
        <end position="26"/>
    </location>
</feature>
<feature type="transmembrane region" description="Helical" evidence="1">
    <location>
        <begin position="38"/>
        <end position="62"/>
    </location>
</feature>
<dbReference type="InterPro" id="IPR025071">
    <property type="entry name" value="DUF3939"/>
</dbReference>
<dbReference type="EMBL" id="PGVE01000064">
    <property type="protein sequence ID" value="PLS03039.1"/>
    <property type="molecule type" value="Genomic_DNA"/>
</dbReference>
<evidence type="ECO:0000313" key="2">
    <source>
        <dbReference type="EMBL" id="PLS03039.1"/>
    </source>
</evidence>
<keyword evidence="1" id="KW-0812">Transmembrane</keyword>
<keyword evidence="3" id="KW-1185">Reference proteome</keyword>
<sequence length="233" mass="26821">MDLLKHVRTQILVFGIAVILSVYAGYKLGSFLVNRYEVYPTFTLIGIILGIGSGVLTVYSILQKYFKNPGKQRAEENKSGNEIGSKITDPTIDVTLEQVRKAVREFSDTLPKGVFRTILVQDDNSIDFKQLVPHLGGIPTKNYYMSKETYDLFEESEKHIPSEMDIVQKAVDQYVKDHKEYPMLQFDPQHRVNYYLLLQEHYLKKVPLTQFYITNLDGLITHIKPQNKNSSQL</sequence>
<organism evidence="2 3">
    <name type="scientific">Neobacillus cucumis</name>
    <dbReference type="NCBI Taxonomy" id="1740721"/>
    <lineage>
        <taxon>Bacteria</taxon>
        <taxon>Bacillati</taxon>
        <taxon>Bacillota</taxon>
        <taxon>Bacilli</taxon>
        <taxon>Bacillales</taxon>
        <taxon>Bacillaceae</taxon>
        <taxon>Neobacillus</taxon>
    </lineage>
</organism>
<name>A0A2N5HBY9_9BACI</name>
<dbReference type="Pfam" id="PF09527">
    <property type="entry name" value="ATPase_gene1"/>
    <property type="match status" value="1"/>
</dbReference>
<reference evidence="2 3" key="1">
    <citation type="submission" date="2017-11" db="EMBL/GenBank/DDBJ databases">
        <title>Comparitive Functional Genomics of Dry Heat Resistant strains isolated from the Viking Spacecraft.</title>
        <authorList>
            <person name="Seuylemezian A."/>
            <person name="Cooper K."/>
            <person name="Vaishampayan P."/>
        </authorList>
    </citation>
    <scope>NUCLEOTIDE SEQUENCE [LARGE SCALE GENOMIC DNA]</scope>
    <source>
        <strain evidence="2 3">V32-6</strain>
    </source>
</reference>
<accession>A0A2N5HBY9</accession>
<gene>
    <name evidence="2" type="ORF">CVD27_17825</name>
</gene>
<proteinExistence type="predicted"/>
<comment type="caution">
    <text evidence="2">The sequence shown here is derived from an EMBL/GenBank/DDBJ whole genome shotgun (WGS) entry which is preliminary data.</text>
</comment>
<protein>
    <recommendedName>
        <fullName evidence="4">DUF3939 domain-containing protein</fullName>
    </recommendedName>
</protein>
<keyword evidence="1" id="KW-1133">Transmembrane helix</keyword>
<dbReference type="AlphaFoldDB" id="A0A2N5HBY9"/>
<evidence type="ECO:0000256" key="1">
    <source>
        <dbReference type="SAM" id="Phobius"/>
    </source>
</evidence>
<dbReference type="Pfam" id="PF13075">
    <property type="entry name" value="DUF3939"/>
    <property type="match status" value="1"/>
</dbReference>
<dbReference type="InterPro" id="IPR032820">
    <property type="entry name" value="ATPase_put"/>
</dbReference>